<name>D3LTR7_9FIRM</name>
<evidence type="ECO:0000256" key="1">
    <source>
        <dbReference type="SAM" id="Phobius"/>
    </source>
</evidence>
<dbReference type="STRING" id="699218.HMPREF0889_1366"/>
<keyword evidence="1" id="KW-0472">Membrane</keyword>
<feature type="transmembrane region" description="Helical" evidence="1">
    <location>
        <begin position="46"/>
        <end position="65"/>
    </location>
</feature>
<keyword evidence="1" id="KW-0812">Transmembrane</keyword>
<keyword evidence="6" id="KW-1185">Reference proteome</keyword>
<dbReference type="InterPro" id="IPR026870">
    <property type="entry name" value="Zinc_ribbon_dom"/>
</dbReference>
<dbReference type="EMBL" id="ADGP01000013">
    <property type="protein sequence ID" value="EFD94383.1"/>
    <property type="molecule type" value="Genomic_DNA"/>
</dbReference>
<gene>
    <name evidence="3" type="ORF">HMPREF0889_1366</name>
    <name evidence="4" type="ORF">HMPREF1039_1281</name>
</gene>
<evidence type="ECO:0000313" key="5">
    <source>
        <dbReference type="Proteomes" id="UP000003242"/>
    </source>
</evidence>
<proteinExistence type="predicted"/>
<evidence type="ECO:0000313" key="6">
    <source>
        <dbReference type="Proteomes" id="UP000004018"/>
    </source>
</evidence>
<dbReference type="Proteomes" id="UP000004018">
    <property type="component" value="Unassembled WGS sequence"/>
</dbReference>
<dbReference type="RefSeq" id="WP_007391064.1">
    <property type="nucleotide sequence ID" value="NZ_ADGP01000013.1"/>
</dbReference>
<evidence type="ECO:0000259" key="2">
    <source>
        <dbReference type="Pfam" id="PF13240"/>
    </source>
</evidence>
<keyword evidence="1" id="KW-1133">Transmembrane helix</keyword>
<feature type="domain" description="Zinc-ribbon" evidence="2">
    <location>
        <begin position="2"/>
        <end position="23"/>
    </location>
</feature>
<accession>D3LTR7</accession>
<dbReference type="EMBL" id="AFIJ01000026">
    <property type="protein sequence ID" value="EGL40480.1"/>
    <property type="molecule type" value="Genomic_DNA"/>
</dbReference>
<evidence type="ECO:0000313" key="4">
    <source>
        <dbReference type="EMBL" id="EGL40480.1"/>
    </source>
</evidence>
<reference evidence="5" key="1">
    <citation type="submission" date="2009-12" db="EMBL/GenBank/DDBJ databases">
        <title>Sequence of Clostridiales genomosp. BVAB3 str. UPII9-5.</title>
        <authorList>
            <person name="Madupu R."/>
            <person name="Durkin A.S."/>
            <person name="Torralba M."/>
            <person name="Methe B."/>
            <person name="Sutton G.G."/>
            <person name="Strausberg R.L."/>
            <person name="Nelson K.E."/>
        </authorList>
    </citation>
    <scope>NUCLEOTIDE SEQUENCE [LARGE SCALE GENOMIC DNA]</scope>
    <source>
        <strain evidence="5">28L</strain>
    </source>
</reference>
<organism evidence="3 5">
    <name type="scientific">Megasphaera lornae</name>
    <dbReference type="NCBI Taxonomy" id="1000568"/>
    <lineage>
        <taxon>Bacteria</taxon>
        <taxon>Bacillati</taxon>
        <taxon>Bacillota</taxon>
        <taxon>Negativicutes</taxon>
        <taxon>Veillonellales</taxon>
        <taxon>Veillonellaceae</taxon>
        <taxon>Megasphaera</taxon>
    </lineage>
</organism>
<dbReference type="Proteomes" id="UP000003242">
    <property type="component" value="Unassembled WGS sequence"/>
</dbReference>
<protein>
    <recommendedName>
        <fullName evidence="2">Zinc-ribbon domain-containing protein</fullName>
    </recommendedName>
</protein>
<comment type="caution">
    <text evidence="3">The sequence shown here is derived from an EMBL/GenBank/DDBJ whole genome shotgun (WGS) entry which is preliminary data.</text>
</comment>
<dbReference type="AlphaFoldDB" id="D3LTR7"/>
<dbReference type="Pfam" id="PF13240">
    <property type="entry name" value="Zn_Ribbon_1"/>
    <property type="match status" value="1"/>
</dbReference>
<reference evidence="4 6" key="3">
    <citation type="submission" date="2011-04" db="EMBL/GenBank/DDBJ databases">
        <authorList>
            <person name="Harkins D.M."/>
            <person name="Madupu R."/>
            <person name="Durkin A.S."/>
            <person name="Torralba M."/>
            <person name="Methe B."/>
            <person name="Sutton G.G."/>
            <person name="Nelson K.E."/>
        </authorList>
    </citation>
    <scope>NUCLEOTIDE SEQUENCE [LARGE SCALE GENOMIC DNA]</scope>
    <source>
        <strain evidence="4 6">UPII 199-6</strain>
    </source>
</reference>
<sequence length="67" mass="7583">MFCPECQTELREGVRQCPICGTRQPITLPPPEPTMPQAPPKTLTPYRLIGFLIILLILLIGLFHLQQ</sequence>
<evidence type="ECO:0000313" key="3">
    <source>
        <dbReference type="EMBL" id="EFD94383.1"/>
    </source>
</evidence>
<reference evidence="3" key="2">
    <citation type="submission" date="2009-12" db="EMBL/GenBank/DDBJ databases">
        <authorList>
            <person name="Madupu R."/>
            <person name="Durkin A.S."/>
            <person name="Torralba M."/>
            <person name="Methe B."/>
            <person name="Sutton G.G."/>
            <person name="Strausberg R.L."/>
            <person name="Nelson K.E."/>
        </authorList>
    </citation>
    <scope>NUCLEOTIDE SEQUENCE</scope>
    <source>
        <strain evidence="3">28L</strain>
    </source>
</reference>